<evidence type="ECO:0008006" key="2">
    <source>
        <dbReference type="Google" id="ProtNLM"/>
    </source>
</evidence>
<proteinExistence type="predicted"/>
<gene>
    <name evidence="1" type="ORF">MM415A01881_0002</name>
</gene>
<sequence length="105" mass="10809">MIAGSWLDCTITIATSTTVSAAVDLGRQYETLIVLIPTITSSTLACHGASTIGGTYYPIGNGNTIAASTGGFADVWDIGGFQFIKIVAGTAQEANETFKVCGVRS</sequence>
<name>A0A6M3JY10_9ZZZZ</name>
<evidence type="ECO:0000313" key="1">
    <source>
        <dbReference type="EMBL" id="QJA75026.1"/>
    </source>
</evidence>
<accession>A0A6M3JY10</accession>
<dbReference type="AlphaFoldDB" id="A0A6M3JY10"/>
<dbReference type="EMBL" id="MT142136">
    <property type="protein sequence ID" value="QJA75026.1"/>
    <property type="molecule type" value="Genomic_DNA"/>
</dbReference>
<reference evidence="1" key="1">
    <citation type="submission" date="2020-03" db="EMBL/GenBank/DDBJ databases">
        <title>The deep terrestrial virosphere.</title>
        <authorList>
            <person name="Holmfeldt K."/>
            <person name="Nilsson E."/>
            <person name="Simone D."/>
            <person name="Lopez-Fernandez M."/>
            <person name="Wu X."/>
            <person name="de Brujin I."/>
            <person name="Lundin D."/>
            <person name="Andersson A."/>
            <person name="Bertilsson S."/>
            <person name="Dopson M."/>
        </authorList>
    </citation>
    <scope>NUCLEOTIDE SEQUENCE</scope>
    <source>
        <strain evidence="1">MM415A01881</strain>
    </source>
</reference>
<protein>
    <recommendedName>
        <fullName evidence="2">Tail protein</fullName>
    </recommendedName>
</protein>
<organism evidence="1">
    <name type="scientific">viral metagenome</name>
    <dbReference type="NCBI Taxonomy" id="1070528"/>
    <lineage>
        <taxon>unclassified sequences</taxon>
        <taxon>metagenomes</taxon>
        <taxon>organismal metagenomes</taxon>
    </lineage>
</organism>